<dbReference type="Gene3D" id="3.40.630.10">
    <property type="entry name" value="Zn peptidases"/>
    <property type="match status" value="1"/>
</dbReference>
<evidence type="ECO:0000259" key="6">
    <source>
        <dbReference type="Pfam" id="PF04389"/>
    </source>
</evidence>
<gene>
    <name evidence="8" type="ORF">B1B_15571</name>
</gene>
<dbReference type="SUPFAM" id="SSF55031">
    <property type="entry name" value="Bacterial exopeptidase dimerisation domain"/>
    <property type="match status" value="1"/>
</dbReference>
<dbReference type="Pfam" id="PF07687">
    <property type="entry name" value="M20_dimer"/>
    <property type="match status" value="1"/>
</dbReference>
<dbReference type="Pfam" id="PF04389">
    <property type="entry name" value="Peptidase_M28"/>
    <property type="match status" value="1"/>
</dbReference>
<feature type="domain" description="Peptidase M20 dimerisation" evidence="7">
    <location>
        <begin position="156"/>
        <end position="241"/>
    </location>
</feature>
<evidence type="ECO:0000256" key="3">
    <source>
        <dbReference type="ARBA" id="ARBA00022801"/>
    </source>
</evidence>
<keyword evidence="4" id="KW-0862">Zinc</keyword>
<dbReference type="PROSITE" id="PS00759">
    <property type="entry name" value="ARGE_DAPE_CPG2_2"/>
    <property type="match status" value="1"/>
</dbReference>
<dbReference type="GO" id="GO:0016787">
    <property type="term" value="F:hydrolase activity"/>
    <property type="evidence" value="ECO:0007669"/>
    <property type="project" value="UniProtKB-KW"/>
</dbReference>
<accession>T1ADD7</accession>
<comment type="caution">
    <text evidence="8">The sequence shown here is derived from an EMBL/GenBank/DDBJ whole genome shotgun (WGS) entry which is preliminary data.</text>
</comment>
<dbReference type="InterPro" id="IPR011650">
    <property type="entry name" value="Peptidase_M20_dimer"/>
</dbReference>
<dbReference type="AlphaFoldDB" id="T1ADD7"/>
<feature type="compositionally biased region" description="Low complexity" evidence="5">
    <location>
        <begin position="245"/>
        <end position="258"/>
    </location>
</feature>
<dbReference type="PANTHER" id="PTHR43808">
    <property type="entry name" value="ACETYLORNITHINE DEACETYLASE"/>
    <property type="match status" value="1"/>
</dbReference>
<evidence type="ECO:0000256" key="4">
    <source>
        <dbReference type="ARBA" id="ARBA00022833"/>
    </source>
</evidence>
<keyword evidence="2" id="KW-0479">Metal-binding</keyword>
<dbReference type="InterPro" id="IPR007484">
    <property type="entry name" value="Peptidase_M28"/>
</dbReference>
<sequence>MVDMLAELVKIPSDPFSDKQEVLDYVQSFTDQIHMRNTLFGDAQSPALLAEYGQGGVVLSGHLDTPPIGDYWSFSQSQVASGRLYGRGAADMKGTVVAMLQAAADLVLRKVPVVLAFTTDEETTMQGAAALSKTLPMRRAKAIVVGEPTGLRVAHAEKGVLDIAIETRGKAAHGAMPHLGENAISKMMRIVRGLESFKGRIAHPELGTVTMNLGTFHGGNRLNVVPNKATAEVDIRFPPPYPPISSTGRSRSTCGGSRPRSRCAGSSPFRRSRSIRTLPTFGCFGRSREGRRPSSYTHPRPSITRRSIRAWSSTVPAKRNSPTRRTSTSRLNPSRAPPRSTRSTPSG</sequence>
<feature type="domain" description="Peptidase M28" evidence="6">
    <location>
        <begin position="55"/>
        <end position="143"/>
    </location>
</feature>
<dbReference type="InterPro" id="IPR050072">
    <property type="entry name" value="Peptidase_M20A"/>
</dbReference>
<evidence type="ECO:0000256" key="1">
    <source>
        <dbReference type="ARBA" id="ARBA00001947"/>
    </source>
</evidence>
<reference evidence="8" key="1">
    <citation type="submission" date="2013-08" db="EMBL/GenBank/DDBJ databases">
        <authorList>
            <person name="Mendez C."/>
            <person name="Richter M."/>
            <person name="Ferrer M."/>
            <person name="Sanchez J."/>
        </authorList>
    </citation>
    <scope>NUCLEOTIDE SEQUENCE</scope>
</reference>
<protein>
    <submittedName>
        <fullName evidence="8">Succinyl-diaminopimelate desuccinylase</fullName>
    </submittedName>
</protein>
<feature type="compositionally biased region" description="Low complexity" evidence="5">
    <location>
        <begin position="319"/>
        <end position="334"/>
    </location>
</feature>
<dbReference type="GO" id="GO:0046872">
    <property type="term" value="F:metal ion binding"/>
    <property type="evidence" value="ECO:0007669"/>
    <property type="project" value="UniProtKB-KW"/>
</dbReference>
<feature type="region of interest" description="Disordered" evidence="5">
    <location>
        <begin position="237"/>
        <end position="347"/>
    </location>
</feature>
<evidence type="ECO:0000256" key="5">
    <source>
        <dbReference type="SAM" id="MobiDB-lite"/>
    </source>
</evidence>
<dbReference type="EMBL" id="AUZY01010361">
    <property type="protein sequence ID" value="EQD39004.1"/>
    <property type="molecule type" value="Genomic_DNA"/>
</dbReference>
<reference evidence="8" key="2">
    <citation type="journal article" date="2014" name="ISME J.">
        <title>Microbial stratification in low pH oxic and suboxic macroscopic growths along an acid mine drainage.</title>
        <authorList>
            <person name="Mendez-Garcia C."/>
            <person name="Mesa V."/>
            <person name="Sprenger R.R."/>
            <person name="Richter M."/>
            <person name="Diez M.S."/>
            <person name="Solano J."/>
            <person name="Bargiela R."/>
            <person name="Golyshina O.V."/>
            <person name="Manteca A."/>
            <person name="Ramos J.L."/>
            <person name="Gallego J.R."/>
            <person name="Llorente I."/>
            <person name="Martins Dos Santos V.A."/>
            <person name="Jensen O.N."/>
            <person name="Pelaez A.I."/>
            <person name="Sanchez J."/>
            <person name="Ferrer M."/>
        </authorList>
    </citation>
    <scope>NUCLEOTIDE SEQUENCE</scope>
</reference>
<evidence type="ECO:0000256" key="2">
    <source>
        <dbReference type="ARBA" id="ARBA00022723"/>
    </source>
</evidence>
<evidence type="ECO:0000259" key="7">
    <source>
        <dbReference type="Pfam" id="PF07687"/>
    </source>
</evidence>
<dbReference type="PANTHER" id="PTHR43808:SF32">
    <property type="entry name" value="ARGE_DAPE-RELATED DEACYLASE"/>
    <property type="match status" value="1"/>
</dbReference>
<dbReference type="SUPFAM" id="SSF53187">
    <property type="entry name" value="Zn-dependent exopeptidases"/>
    <property type="match status" value="1"/>
</dbReference>
<name>T1ADD7_9ZZZZ</name>
<comment type="cofactor">
    <cofactor evidence="1">
        <name>Zn(2+)</name>
        <dbReference type="ChEBI" id="CHEBI:29105"/>
    </cofactor>
</comment>
<organism evidence="8">
    <name type="scientific">mine drainage metagenome</name>
    <dbReference type="NCBI Taxonomy" id="410659"/>
    <lineage>
        <taxon>unclassified sequences</taxon>
        <taxon>metagenomes</taxon>
        <taxon>ecological metagenomes</taxon>
    </lineage>
</organism>
<keyword evidence="3" id="KW-0378">Hydrolase</keyword>
<evidence type="ECO:0000313" key="8">
    <source>
        <dbReference type="EMBL" id="EQD39004.1"/>
    </source>
</evidence>
<dbReference type="InterPro" id="IPR036264">
    <property type="entry name" value="Bact_exopeptidase_dim_dom"/>
</dbReference>
<dbReference type="Gene3D" id="3.30.70.360">
    <property type="match status" value="1"/>
</dbReference>
<proteinExistence type="predicted"/>
<dbReference type="InterPro" id="IPR001261">
    <property type="entry name" value="ArgE/DapE_CS"/>
</dbReference>